<dbReference type="GO" id="GO:0043190">
    <property type="term" value="C:ATP-binding cassette (ABC) transporter complex"/>
    <property type="evidence" value="ECO:0007669"/>
    <property type="project" value="InterPro"/>
</dbReference>
<keyword evidence="7 9" id="KW-1133">Transmembrane helix</keyword>
<evidence type="ECO:0000256" key="6">
    <source>
        <dbReference type="ARBA" id="ARBA00022970"/>
    </source>
</evidence>
<evidence type="ECO:0000256" key="4">
    <source>
        <dbReference type="ARBA" id="ARBA00022475"/>
    </source>
</evidence>
<dbReference type="InterPro" id="IPR035906">
    <property type="entry name" value="MetI-like_sf"/>
</dbReference>
<dbReference type="Gene3D" id="1.10.3720.10">
    <property type="entry name" value="MetI-like"/>
    <property type="match status" value="1"/>
</dbReference>
<feature type="domain" description="ABC transmembrane type-1" evidence="10">
    <location>
        <begin position="72"/>
        <end position="362"/>
    </location>
</feature>
<feature type="transmembrane region" description="Helical" evidence="9">
    <location>
        <begin position="76"/>
        <end position="97"/>
    </location>
</feature>
<evidence type="ECO:0000259" key="10">
    <source>
        <dbReference type="PROSITE" id="PS50928"/>
    </source>
</evidence>
<dbReference type="OrthoDB" id="9808531at2"/>
<accession>A0A2P7S8Z0</accession>
<keyword evidence="5 9" id="KW-0812">Transmembrane</keyword>
<dbReference type="GO" id="GO:0006865">
    <property type="term" value="P:amino acid transport"/>
    <property type="evidence" value="ECO:0007669"/>
    <property type="project" value="UniProtKB-KW"/>
</dbReference>
<comment type="caution">
    <text evidence="11">The sequence shown here is derived from an EMBL/GenBank/DDBJ whole genome shotgun (WGS) entry which is preliminary data.</text>
</comment>
<sequence length="374" mass="39965">MISRERLQGVTFVVAAIAVLAWLSHNFSANLVAKGITIDFGFLKEATSFPIGESLISYSSGDTYLRALTAGLLNTIRLAIAGIALATVFGVVVGLTARIGHPLLTRVAKVYVEFTRNVPLLLILVVCATVVRALPGPRQAWTPLDGVMLSSRGLYLPLPLIENGMALLIAVVLLIAAAWATMRLSLRGKNETGVFPRTGKLALSGCGVILVGLCAWSVSTMTLDRPALVGFNFRGGWSVTPEYLAMLFGLAFYTSGFIAEIVRGSLAALPKGQSEAASSLGLGSFLTLWLVLAPQALRLMLPPLANQYLNLIKNTTLAVLIGYPDLVSVGNTALNQTGRAIETVTIYLLIYLSLSLVTSVLIRQLEKRAQLVKL</sequence>
<dbReference type="Pfam" id="PF00528">
    <property type="entry name" value="BPD_transp_1"/>
    <property type="match status" value="1"/>
</dbReference>
<feature type="transmembrane region" description="Helical" evidence="9">
    <location>
        <begin position="118"/>
        <end position="134"/>
    </location>
</feature>
<dbReference type="EMBL" id="PXYL01000009">
    <property type="protein sequence ID" value="PSJ58937.1"/>
    <property type="molecule type" value="Genomic_DNA"/>
</dbReference>
<feature type="transmembrane region" description="Helical" evidence="9">
    <location>
        <begin position="243"/>
        <end position="262"/>
    </location>
</feature>
<dbReference type="InterPro" id="IPR000515">
    <property type="entry name" value="MetI-like"/>
</dbReference>
<name>A0A2P7S8Z0_9HYPH</name>
<proteinExistence type="inferred from homology"/>
<evidence type="ECO:0000256" key="7">
    <source>
        <dbReference type="ARBA" id="ARBA00022989"/>
    </source>
</evidence>
<evidence type="ECO:0000256" key="3">
    <source>
        <dbReference type="ARBA" id="ARBA00022448"/>
    </source>
</evidence>
<feature type="transmembrane region" description="Helical" evidence="9">
    <location>
        <begin position="7"/>
        <end position="25"/>
    </location>
</feature>
<protein>
    <submittedName>
        <fullName evidence="11">Amino acid ABC transporter permease</fullName>
    </submittedName>
</protein>
<dbReference type="PANTHER" id="PTHR30614:SF37">
    <property type="entry name" value="AMINO-ACID ABC TRANSPORTER PERMEASE PROTEIN YHDX-RELATED"/>
    <property type="match status" value="1"/>
</dbReference>
<evidence type="ECO:0000256" key="9">
    <source>
        <dbReference type="RuleBase" id="RU363032"/>
    </source>
</evidence>
<evidence type="ECO:0000256" key="8">
    <source>
        <dbReference type="ARBA" id="ARBA00023136"/>
    </source>
</evidence>
<feature type="transmembrane region" description="Helical" evidence="9">
    <location>
        <begin position="154"/>
        <end position="180"/>
    </location>
</feature>
<keyword evidence="3 9" id="KW-0813">Transport</keyword>
<dbReference type="PROSITE" id="PS50928">
    <property type="entry name" value="ABC_TM1"/>
    <property type="match status" value="1"/>
</dbReference>
<evidence type="ECO:0000313" key="12">
    <source>
        <dbReference type="Proteomes" id="UP000240653"/>
    </source>
</evidence>
<feature type="transmembrane region" description="Helical" evidence="9">
    <location>
        <begin position="201"/>
        <end position="223"/>
    </location>
</feature>
<dbReference type="InterPro" id="IPR043429">
    <property type="entry name" value="ArtM/GltK/GlnP/TcyL/YhdX-like"/>
</dbReference>
<dbReference type="AlphaFoldDB" id="A0A2P7S8Z0"/>
<gene>
    <name evidence="11" type="ORF">C7I85_18460</name>
</gene>
<dbReference type="PANTHER" id="PTHR30614">
    <property type="entry name" value="MEMBRANE COMPONENT OF AMINO ACID ABC TRANSPORTER"/>
    <property type="match status" value="1"/>
</dbReference>
<dbReference type="CDD" id="cd06261">
    <property type="entry name" value="TM_PBP2"/>
    <property type="match status" value="1"/>
</dbReference>
<keyword evidence="8 9" id="KW-0472">Membrane</keyword>
<organism evidence="11 12">
    <name type="scientific">Pseudaminobacter soli</name>
    <name type="common">ex Li et al. 2025</name>
    <dbReference type="NCBI Taxonomy" id="1295366"/>
    <lineage>
        <taxon>Bacteria</taxon>
        <taxon>Pseudomonadati</taxon>
        <taxon>Pseudomonadota</taxon>
        <taxon>Alphaproteobacteria</taxon>
        <taxon>Hyphomicrobiales</taxon>
        <taxon>Phyllobacteriaceae</taxon>
        <taxon>Pseudaminobacter</taxon>
    </lineage>
</organism>
<evidence type="ECO:0000313" key="11">
    <source>
        <dbReference type="EMBL" id="PSJ58937.1"/>
    </source>
</evidence>
<dbReference type="SUPFAM" id="SSF161098">
    <property type="entry name" value="MetI-like"/>
    <property type="match status" value="1"/>
</dbReference>
<evidence type="ECO:0000256" key="1">
    <source>
        <dbReference type="ARBA" id="ARBA00004429"/>
    </source>
</evidence>
<evidence type="ECO:0000256" key="2">
    <source>
        <dbReference type="ARBA" id="ARBA00010072"/>
    </source>
</evidence>
<dbReference type="NCBIfam" id="TIGR01726">
    <property type="entry name" value="HEQRo_perm_3TM"/>
    <property type="match status" value="1"/>
</dbReference>
<comment type="subcellular location">
    <subcellularLocation>
        <location evidence="1">Cell inner membrane</location>
        <topology evidence="1">Multi-pass membrane protein</topology>
    </subcellularLocation>
    <subcellularLocation>
        <location evidence="9">Cell membrane</location>
        <topology evidence="9">Multi-pass membrane protein</topology>
    </subcellularLocation>
</comment>
<dbReference type="InterPro" id="IPR010065">
    <property type="entry name" value="AA_ABC_transptr_permease_3TM"/>
</dbReference>
<reference evidence="11 12" key="1">
    <citation type="submission" date="2018-03" db="EMBL/GenBank/DDBJ databases">
        <title>The draft genome of Mesorhizobium soli JCM 19897.</title>
        <authorList>
            <person name="Li L."/>
            <person name="Liu L."/>
            <person name="Liang L."/>
            <person name="Wang T."/>
            <person name="Zhang X."/>
        </authorList>
    </citation>
    <scope>NUCLEOTIDE SEQUENCE [LARGE SCALE GENOMIC DNA]</scope>
    <source>
        <strain evidence="11 12">JCM 19897</strain>
    </source>
</reference>
<keyword evidence="6" id="KW-0029">Amino-acid transport</keyword>
<feature type="transmembrane region" description="Helical" evidence="9">
    <location>
        <begin position="344"/>
        <end position="362"/>
    </location>
</feature>
<evidence type="ECO:0000256" key="5">
    <source>
        <dbReference type="ARBA" id="ARBA00022692"/>
    </source>
</evidence>
<dbReference type="Proteomes" id="UP000240653">
    <property type="component" value="Unassembled WGS sequence"/>
</dbReference>
<dbReference type="GO" id="GO:0022857">
    <property type="term" value="F:transmembrane transporter activity"/>
    <property type="evidence" value="ECO:0007669"/>
    <property type="project" value="InterPro"/>
</dbReference>
<keyword evidence="12" id="KW-1185">Reference proteome</keyword>
<comment type="similarity">
    <text evidence="2">Belongs to the binding-protein-dependent transport system permease family. HisMQ subfamily.</text>
</comment>
<keyword evidence="4" id="KW-1003">Cell membrane</keyword>
<feature type="transmembrane region" description="Helical" evidence="9">
    <location>
        <begin position="274"/>
        <end position="292"/>
    </location>
</feature>